<keyword evidence="2" id="KW-0472">Membrane</keyword>
<gene>
    <name evidence="4" type="primary">LOC114817942</name>
</gene>
<dbReference type="PANTHER" id="PTHR47498:SF1">
    <property type="entry name" value="C-TYPE LECTIN DOMAIN FAMILY 2 MEMBER L"/>
    <property type="match status" value="1"/>
</dbReference>
<dbReference type="RefSeq" id="XP_028938472.1">
    <property type="nucleotide sequence ID" value="XM_029082639.2"/>
</dbReference>
<dbReference type="InterPro" id="IPR016187">
    <property type="entry name" value="CTDL_fold"/>
</dbReference>
<evidence type="ECO:0000259" key="3">
    <source>
        <dbReference type="PROSITE" id="PS50041"/>
    </source>
</evidence>
<dbReference type="OMA" id="FRQSCYF"/>
<dbReference type="InParanoid" id="A0A6I8N1V4"/>
<protein>
    <recommendedName>
        <fullName evidence="3">C-type lectin domain-containing protein</fullName>
    </recommendedName>
</protein>
<reference evidence="4" key="3">
    <citation type="submission" date="2025-09" db="UniProtKB">
        <authorList>
            <consortium name="Ensembl"/>
        </authorList>
    </citation>
    <scope>IDENTIFICATION</scope>
    <source>
        <strain evidence="4">Glennie</strain>
    </source>
</reference>
<dbReference type="Bgee" id="ENSOANG00000038880">
    <property type="expression patterns" value="Expressed in fibroblast and 8 other cell types or tissues"/>
</dbReference>
<keyword evidence="2" id="KW-1133">Transmembrane helix</keyword>
<dbReference type="GeneID" id="114817942"/>
<keyword evidence="5" id="KW-1185">Reference proteome</keyword>
<dbReference type="InterPro" id="IPR001304">
    <property type="entry name" value="C-type_lectin-like"/>
</dbReference>
<feature type="transmembrane region" description="Helical" evidence="2">
    <location>
        <begin position="108"/>
        <end position="128"/>
    </location>
</feature>
<feature type="compositionally biased region" description="Basic residues" evidence="1">
    <location>
        <begin position="1"/>
        <end position="14"/>
    </location>
</feature>
<organism evidence="4 5">
    <name type="scientific">Ornithorhynchus anatinus</name>
    <name type="common">Duckbill platypus</name>
    <dbReference type="NCBI Taxonomy" id="9258"/>
    <lineage>
        <taxon>Eukaryota</taxon>
        <taxon>Metazoa</taxon>
        <taxon>Chordata</taxon>
        <taxon>Craniata</taxon>
        <taxon>Vertebrata</taxon>
        <taxon>Euteleostomi</taxon>
        <taxon>Mammalia</taxon>
        <taxon>Monotremata</taxon>
        <taxon>Ornithorhynchidae</taxon>
        <taxon>Ornithorhynchus</taxon>
    </lineage>
</organism>
<name>A0A6I8N1V4_ORNAN</name>
<feature type="domain" description="C-type lectin" evidence="3">
    <location>
        <begin position="147"/>
        <end position="249"/>
    </location>
</feature>
<dbReference type="Pfam" id="PF00059">
    <property type="entry name" value="Lectin_C"/>
    <property type="match status" value="1"/>
</dbReference>
<sequence>MARRGGSRRGRGRSPGRSPGSGPAGVLLSVEETGRCGGPGDAGVPEPPEGPGMQASSVQLIPGAAGSPDKVPSGTPDEGSPLPEPWALRGPNQQPDSWTAALRDKKTWILLVGFGILFLTIIMTSQLWRNDAPAPSPAFCPVDWTPFRQSCYFFSTDGRTWDVSTGLCYVNGSFLAVLEDLQELVFIRKHTKGELWIGLRRRGEDLYWVNGTKLDPTVFPVAGLGECAYTDPTVFSTSSCSLTRSFICKRPRTT</sequence>
<proteinExistence type="predicted"/>
<dbReference type="Ensembl" id="ENSOANT00000064196.1">
    <property type="protein sequence ID" value="ENSOANP00000034909.1"/>
    <property type="gene ID" value="ENSOANG00000038880.1"/>
</dbReference>
<dbReference type="Proteomes" id="UP000002279">
    <property type="component" value="Chromosome 2"/>
</dbReference>
<dbReference type="AlphaFoldDB" id="A0A6I8N1V4"/>
<keyword evidence="2" id="KW-0812">Transmembrane</keyword>
<dbReference type="PANTHER" id="PTHR47498">
    <property type="entry name" value="C-TYPE LECTIN DOMAIN FAMILY 2 MEMBER L"/>
    <property type="match status" value="1"/>
</dbReference>
<feature type="region of interest" description="Disordered" evidence="1">
    <location>
        <begin position="1"/>
        <end position="97"/>
    </location>
</feature>
<dbReference type="SUPFAM" id="SSF56436">
    <property type="entry name" value="C-type lectin-like"/>
    <property type="match status" value="1"/>
</dbReference>
<dbReference type="GeneTree" id="ENSGT00940000155319"/>
<accession>A0A6I8N1V4</accession>
<evidence type="ECO:0000313" key="5">
    <source>
        <dbReference type="Proteomes" id="UP000002279"/>
    </source>
</evidence>
<evidence type="ECO:0000256" key="2">
    <source>
        <dbReference type="SAM" id="Phobius"/>
    </source>
</evidence>
<dbReference type="PROSITE" id="PS50041">
    <property type="entry name" value="C_TYPE_LECTIN_2"/>
    <property type="match status" value="1"/>
</dbReference>
<reference evidence="4" key="2">
    <citation type="submission" date="2025-08" db="UniProtKB">
        <authorList>
            <consortium name="Ensembl"/>
        </authorList>
    </citation>
    <scope>IDENTIFICATION</scope>
    <source>
        <strain evidence="4">Glennie</strain>
    </source>
</reference>
<dbReference type="InterPro" id="IPR016186">
    <property type="entry name" value="C-type_lectin-like/link_sf"/>
</dbReference>
<evidence type="ECO:0000256" key="1">
    <source>
        <dbReference type="SAM" id="MobiDB-lite"/>
    </source>
</evidence>
<dbReference type="SMART" id="SM00034">
    <property type="entry name" value="CLECT"/>
    <property type="match status" value="1"/>
</dbReference>
<dbReference type="Gene3D" id="3.10.100.10">
    <property type="entry name" value="Mannose-Binding Protein A, subunit A"/>
    <property type="match status" value="1"/>
</dbReference>
<evidence type="ECO:0000313" key="4">
    <source>
        <dbReference type="Ensembl" id="ENSOANP00000034909.1"/>
    </source>
</evidence>
<reference evidence="4 5" key="1">
    <citation type="journal article" date="2008" name="Nature">
        <title>Genome analysis of the platypus reveals unique signatures of evolution.</title>
        <authorList>
            <person name="Warren W.C."/>
            <person name="Hillier L.W."/>
            <person name="Marshall Graves J.A."/>
            <person name="Birney E."/>
            <person name="Ponting C.P."/>
            <person name="Grutzner F."/>
            <person name="Belov K."/>
            <person name="Miller W."/>
            <person name="Clarke L."/>
            <person name="Chinwalla A.T."/>
            <person name="Yang S.P."/>
            <person name="Heger A."/>
            <person name="Locke D.P."/>
            <person name="Miethke P."/>
            <person name="Waters P.D."/>
            <person name="Veyrunes F."/>
            <person name="Fulton L."/>
            <person name="Fulton B."/>
            <person name="Graves T."/>
            <person name="Wallis J."/>
            <person name="Puente X.S."/>
            <person name="Lopez-Otin C."/>
            <person name="Ordonez G.R."/>
            <person name="Eichler E.E."/>
            <person name="Chen L."/>
            <person name="Cheng Z."/>
            <person name="Deakin J.E."/>
            <person name="Alsop A."/>
            <person name="Thompson K."/>
            <person name="Kirby P."/>
            <person name="Papenfuss A.T."/>
            <person name="Wakefield M.J."/>
            <person name="Olender T."/>
            <person name="Lancet D."/>
            <person name="Huttley G.A."/>
            <person name="Smit A.F."/>
            <person name="Pask A."/>
            <person name="Temple-Smith P."/>
            <person name="Batzer M.A."/>
            <person name="Walker J.A."/>
            <person name="Konkel M.K."/>
            <person name="Harris R.S."/>
            <person name="Whittington C.M."/>
            <person name="Wong E.S."/>
            <person name="Gemmell N.J."/>
            <person name="Buschiazzo E."/>
            <person name="Vargas Jentzsch I.M."/>
            <person name="Merkel A."/>
            <person name="Schmitz J."/>
            <person name="Zemann A."/>
            <person name="Churakov G."/>
            <person name="Kriegs J.O."/>
            <person name="Brosius J."/>
            <person name="Murchison E.P."/>
            <person name="Sachidanandam R."/>
            <person name="Smith C."/>
            <person name="Hannon G.J."/>
            <person name="Tsend-Ayush E."/>
            <person name="McMillan D."/>
            <person name="Attenborough R."/>
            <person name="Rens W."/>
            <person name="Ferguson-Smith M."/>
            <person name="Lefevre C.M."/>
            <person name="Sharp J.A."/>
            <person name="Nicholas K.R."/>
            <person name="Ray D.A."/>
            <person name="Kube M."/>
            <person name="Reinhardt R."/>
            <person name="Pringle T.H."/>
            <person name="Taylor J."/>
            <person name="Jones R.C."/>
            <person name="Nixon B."/>
            <person name="Dacheux J.L."/>
            <person name="Niwa H."/>
            <person name="Sekita Y."/>
            <person name="Huang X."/>
            <person name="Stark A."/>
            <person name="Kheradpour P."/>
            <person name="Kellis M."/>
            <person name="Flicek P."/>
            <person name="Chen Y."/>
            <person name="Webber C."/>
            <person name="Hardison R."/>
            <person name="Nelson J."/>
            <person name="Hallsworth-Pepin K."/>
            <person name="Delehaunty K."/>
            <person name="Markovic C."/>
            <person name="Minx P."/>
            <person name="Feng Y."/>
            <person name="Kremitzki C."/>
            <person name="Mitreva M."/>
            <person name="Glasscock J."/>
            <person name="Wylie T."/>
            <person name="Wohldmann P."/>
            <person name="Thiru P."/>
            <person name="Nhan M.N."/>
            <person name="Pohl C.S."/>
            <person name="Smith S.M."/>
            <person name="Hou S."/>
            <person name="Nefedov M."/>
            <person name="de Jong P.J."/>
            <person name="Renfree M.B."/>
            <person name="Mardis E.R."/>
            <person name="Wilson R.K."/>
        </authorList>
    </citation>
    <scope>NUCLEOTIDE SEQUENCE [LARGE SCALE GENOMIC DNA]</scope>
    <source>
        <strain evidence="4 5">Glennie</strain>
    </source>
</reference>